<accession>A0A368LJ82</accession>
<dbReference type="EMBL" id="QPGL01000002">
    <property type="protein sequence ID" value="RCS70748.1"/>
    <property type="molecule type" value="Genomic_DNA"/>
</dbReference>
<name>A0A368LJ82_9VIBR</name>
<evidence type="ECO:0000259" key="1">
    <source>
        <dbReference type="Pfam" id="PF01548"/>
    </source>
</evidence>
<dbReference type="PANTHER" id="PTHR33055">
    <property type="entry name" value="TRANSPOSASE FOR INSERTION SEQUENCE ELEMENT IS1111A"/>
    <property type="match status" value="1"/>
</dbReference>
<dbReference type="Pfam" id="PF02371">
    <property type="entry name" value="Transposase_20"/>
    <property type="match status" value="1"/>
</dbReference>
<dbReference type="RefSeq" id="WP_086961226.1">
    <property type="nucleotide sequence ID" value="NZ_FUKS01000037.1"/>
</dbReference>
<reference evidence="4 6" key="1">
    <citation type="journal article" date="2017" name="Elife">
        <title>Extensive horizontal gene transfer in cheese-associated bacteria.</title>
        <authorList>
            <person name="Bonham K.S."/>
            <person name="Wolfe B.E."/>
            <person name="Dutton R.J."/>
        </authorList>
    </citation>
    <scope>NUCLEOTIDE SEQUENCE [LARGE SCALE GENOMIC DNA]</scope>
    <source>
        <strain evidence="4 6">JB196</strain>
    </source>
</reference>
<evidence type="ECO:0000259" key="2">
    <source>
        <dbReference type="Pfam" id="PF02371"/>
    </source>
</evidence>
<dbReference type="GeneID" id="303190323"/>
<dbReference type="GO" id="GO:0006313">
    <property type="term" value="P:DNA transposition"/>
    <property type="evidence" value="ECO:0007669"/>
    <property type="project" value="InterPro"/>
</dbReference>
<dbReference type="InterPro" id="IPR003346">
    <property type="entry name" value="Transposase_20"/>
</dbReference>
<dbReference type="InterPro" id="IPR002525">
    <property type="entry name" value="Transp_IS110-like_N"/>
</dbReference>
<feature type="domain" description="Transposase IS116/IS110/IS902 C-terminal" evidence="2">
    <location>
        <begin position="212"/>
        <end position="291"/>
    </location>
</feature>
<dbReference type="AlphaFoldDB" id="A0A368LJ82"/>
<sequence length="341" mass="37976">MKNTSIICIDLAKSKFQAGLFNKHNILKSNKQYSESALLKFVAMHPEAIICMEACATSNYLGRYFQNQGHKVLLIPAQVVAKYRLGNKNDANDVLAIYEAANRPKVKFVAVKTIEQQDLAALLKLRESYVKRRTQLSNRIRGVAMEYAVKMPQGLNQLRKNLPVHLSDMNNDLTHIARFVLSDLYEQLIKIDENIAKVTTQLIEFAKQIPSCQLLITLPGVGWIVASGLYSRFGDASMFRFGRDASASLGLVPAHNGTGGKNVNIGISKSGDRTLRSLVVHGARAVVSNIKEKQDPLSCWIRELLKRNHPNKATIAVANKIVRMACAMLKTSQPYQPQFAN</sequence>
<evidence type="ECO:0000313" key="6">
    <source>
        <dbReference type="Proteomes" id="UP000252479"/>
    </source>
</evidence>
<dbReference type="EMBL" id="QPGL01000002">
    <property type="protein sequence ID" value="RCS69883.1"/>
    <property type="molecule type" value="Genomic_DNA"/>
</dbReference>
<keyword evidence="6" id="KW-1185">Reference proteome</keyword>
<dbReference type="EMBL" id="QPGL01000002">
    <property type="protein sequence ID" value="RCS70802.1"/>
    <property type="molecule type" value="Genomic_DNA"/>
</dbReference>
<dbReference type="Pfam" id="PF01548">
    <property type="entry name" value="DEDD_Tnp_IS110"/>
    <property type="match status" value="1"/>
</dbReference>
<feature type="domain" description="Transposase IS110-like N-terminal" evidence="1">
    <location>
        <begin position="9"/>
        <end position="143"/>
    </location>
</feature>
<dbReference type="NCBIfam" id="NF033542">
    <property type="entry name" value="transpos_IS110"/>
    <property type="match status" value="1"/>
</dbReference>
<dbReference type="GO" id="GO:0003677">
    <property type="term" value="F:DNA binding"/>
    <property type="evidence" value="ECO:0007669"/>
    <property type="project" value="InterPro"/>
</dbReference>
<dbReference type="PANTHER" id="PTHR33055:SF3">
    <property type="entry name" value="PUTATIVE TRANSPOSASE FOR IS117-RELATED"/>
    <property type="match status" value="1"/>
</dbReference>
<organism evidence="4 6">
    <name type="scientific">Vibrio casei</name>
    <dbReference type="NCBI Taxonomy" id="673372"/>
    <lineage>
        <taxon>Bacteria</taxon>
        <taxon>Pseudomonadati</taxon>
        <taxon>Pseudomonadota</taxon>
        <taxon>Gammaproteobacteria</taxon>
        <taxon>Vibrionales</taxon>
        <taxon>Vibrionaceae</taxon>
        <taxon>Vibrio</taxon>
    </lineage>
</organism>
<evidence type="ECO:0000313" key="4">
    <source>
        <dbReference type="EMBL" id="RCS70748.1"/>
    </source>
</evidence>
<protein>
    <submittedName>
        <fullName evidence="4">IS110 family transposase</fullName>
    </submittedName>
</protein>
<comment type="caution">
    <text evidence="4">The sequence shown here is derived from an EMBL/GenBank/DDBJ whole genome shotgun (WGS) entry which is preliminary data.</text>
</comment>
<proteinExistence type="predicted"/>
<reference evidence="4" key="2">
    <citation type="submission" date="2018-07" db="EMBL/GenBank/DDBJ databases">
        <authorList>
            <person name="Quirk P.G."/>
            <person name="Krulwich T.A."/>
        </authorList>
    </citation>
    <scope>NUCLEOTIDE SEQUENCE</scope>
    <source>
        <strain evidence="4">JB196</strain>
    </source>
</reference>
<evidence type="ECO:0000313" key="3">
    <source>
        <dbReference type="EMBL" id="RCS69883.1"/>
    </source>
</evidence>
<dbReference type="Proteomes" id="UP000252479">
    <property type="component" value="Unassembled WGS sequence"/>
</dbReference>
<gene>
    <name evidence="3" type="ORF">CIK83_10340</name>
    <name evidence="4" type="ORF">CIK83_15140</name>
    <name evidence="5" type="ORF">CIK83_15460</name>
</gene>
<evidence type="ECO:0000313" key="5">
    <source>
        <dbReference type="EMBL" id="RCS70802.1"/>
    </source>
</evidence>
<dbReference type="GO" id="GO:0004803">
    <property type="term" value="F:transposase activity"/>
    <property type="evidence" value="ECO:0007669"/>
    <property type="project" value="InterPro"/>
</dbReference>
<dbReference type="InterPro" id="IPR047650">
    <property type="entry name" value="Transpos_IS110"/>
</dbReference>